<sequence>MLSSAFSCSVDGVDSSNYQEILPIESAMVPSEFLLNETYEITVTYLRPTSCHAFNNIYYQKHNNERTVAVITTFFGDNGNCTTIDSPLEATFNFKATQVGTYVFKFWQGEDDNGEDSYLIVEVPVTEE</sequence>
<keyword evidence="2" id="KW-1185">Reference proteome</keyword>
<gene>
    <name evidence="1" type="ORF">N7U66_13310</name>
</gene>
<evidence type="ECO:0000313" key="1">
    <source>
        <dbReference type="EMBL" id="WAC01133.1"/>
    </source>
</evidence>
<protein>
    <submittedName>
        <fullName evidence="1">Uncharacterized protein</fullName>
    </submittedName>
</protein>
<organism evidence="1 2">
    <name type="scientific">Lacinutrix neustonica</name>
    <dbReference type="NCBI Taxonomy" id="2980107"/>
    <lineage>
        <taxon>Bacteria</taxon>
        <taxon>Pseudomonadati</taxon>
        <taxon>Bacteroidota</taxon>
        <taxon>Flavobacteriia</taxon>
        <taxon>Flavobacteriales</taxon>
        <taxon>Flavobacteriaceae</taxon>
        <taxon>Lacinutrix</taxon>
    </lineage>
</organism>
<evidence type="ECO:0000313" key="2">
    <source>
        <dbReference type="Proteomes" id="UP001164705"/>
    </source>
</evidence>
<reference evidence="1" key="1">
    <citation type="submission" date="2022-11" db="EMBL/GenBank/DDBJ databases">
        <title>Lacinutrix neustonica HL-RS19T sp. nov., isolated from the surface microlayer sample of brackish Lake Shihwa.</title>
        <authorList>
            <person name="Choi J.Y."/>
            <person name="Hwang C.Y."/>
        </authorList>
    </citation>
    <scope>NUCLEOTIDE SEQUENCE</scope>
    <source>
        <strain evidence="1">HL-RS19</strain>
    </source>
</reference>
<dbReference type="Proteomes" id="UP001164705">
    <property type="component" value="Chromosome"/>
</dbReference>
<proteinExistence type="predicted"/>
<dbReference type="EMBL" id="CP113088">
    <property type="protein sequence ID" value="WAC01133.1"/>
    <property type="molecule type" value="Genomic_DNA"/>
</dbReference>
<name>A0A9E8MTH5_9FLAO</name>
<dbReference type="AlphaFoldDB" id="A0A9E8MTH5"/>
<dbReference type="KEGG" id="lnu:N7U66_13310"/>
<dbReference type="RefSeq" id="WP_267675749.1">
    <property type="nucleotide sequence ID" value="NZ_CP113088.1"/>
</dbReference>
<accession>A0A9E8MTH5</accession>